<evidence type="ECO:0000313" key="2">
    <source>
        <dbReference type="Proteomes" id="UP000183750"/>
    </source>
</evidence>
<reference evidence="2" key="1">
    <citation type="submission" date="2016-10" db="EMBL/GenBank/DDBJ databases">
        <authorList>
            <person name="Varghese N."/>
            <person name="Submissions S."/>
        </authorList>
    </citation>
    <scope>NUCLEOTIDE SEQUENCE [LARGE SCALE GENOMIC DNA]</scope>
    <source>
        <strain evidence="2">DSM 16089</strain>
    </source>
</reference>
<dbReference type="Proteomes" id="UP000183750">
    <property type="component" value="Unassembled WGS sequence"/>
</dbReference>
<accession>A0A1H4IZ19</accession>
<organism evidence="1 2">
    <name type="scientific">Microbacterium hydrocarbonoxydans</name>
    <dbReference type="NCBI Taxonomy" id="273678"/>
    <lineage>
        <taxon>Bacteria</taxon>
        <taxon>Bacillati</taxon>
        <taxon>Actinomycetota</taxon>
        <taxon>Actinomycetes</taxon>
        <taxon>Micrococcales</taxon>
        <taxon>Microbacteriaceae</taxon>
        <taxon>Microbacterium</taxon>
    </lineage>
</organism>
<dbReference type="EMBL" id="FNSQ01000005">
    <property type="protein sequence ID" value="SEB39309.1"/>
    <property type="molecule type" value="Genomic_DNA"/>
</dbReference>
<evidence type="ECO:0000313" key="1">
    <source>
        <dbReference type="EMBL" id="SEB39309.1"/>
    </source>
</evidence>
<keyword evidence="2" id="KW-1185">Reference proteome</keyword>
<dbReference type="AlphaFoldDB" id="A0A1H4IZ19"/>
<sequence length="108" mass="11916">MLRALVTWDGDPAQLTRELLSSPPFVRSGLVVLRLQDIDAAIRRFVSGRASAEDLADWAECVHTVEDIDLDDAARDLIAQALFELSTPELFGSMEDISTSLLRRISSS</sequence>
<gene>
    <name evidence="1" type="ORF">SAMN04489807_0436</name>
</gene>
<proteinExistence type="predicted"/>
<name>A0A1H4IZ19_9MICO</name>
<protein>
    <submittedName>
        <fullName evidence="1">Uncharacterized protein</fullName>
    </submittedName>
</protein>